<keyword evidence="2" id="KW-1185">Reference proteome</keyword>
<dbReference type="RefSeq" id="WP_023046208.1">
    <property type="nucleotide sequence ID" value="NZ_AXDT01000264.1"/>
</dbReference>
<dbReference type="Proteomes" id="UP000017133">
    <property type="component" value="Unassembled WGS sequence"/>
</dbReference>
<name>U7QWI2_PHOTE</name>
<reference evidence="1 2" key="1">
    <citation type="submission" date="2013-10" db="EMBL/GenBank/DDBJ databases">
        <title>Whole Genome Shotgun Sequence of Photorhabdus temperata J3.</title>
        <authorList>
            <person name="Park G.-S."/>
            <person name="Hong S.-J."/>
            <person name="Shin J.-H."/>
        </authorList>
    </citation>
    <scope>NUCLEOTIDE SEQUENCE [LARGE SCALE GENOMIC DNA]</scope>
    <source>
        <strain evidence="1 2">J3</strain>
    </source>
</reference>
<gene>
    <name evidence="1" type="ORF">O185_22755</name>
</gene>
<dbReference type="PATRIC" id="fig|1389415.4.peg.4549"/>
<evidence type="ECO:0000313" key="1">
    <source>
        <dbReference type="EMBL" id="ERT10826.1"/>
    </source>
</evidence>
<comment type="caution">
    <text evidence="1">The sequence shown here is derived from an EMBL/GenBank/DDBJ whole genome shotgun (WGS) entry which is preliminary data.</text>
</comment>
<protein>
    <submittedName>
        <fullName evidence="1">Uncharacterized protein</fullName>
    </submittedName>
</protein>
<sequence>MKKKQTKKLQNTLGMLGLIERDPDVIGYTLFNTRNRRFATLNKNEFGLVIYTDDIEEAHLTTSRFVALVDIDFLPEPDKFDIAVVPVVDNPLFGLMIKKKRRLSEGQ</sequence>
<proteinExistence type="predicted"/>
<evidence type="ECO:0000313" key="2">
    <source>
        <dbReference type="Proteomes" id="UP000017133"/>
    </source>
</evidence>
<organism evidence="1 2">
    <name type="scientific">Photorhabdus temperata J3</name>
    <dbReference type="NCBI Taxonomy" id="1389415"/>
    <lineage>
        <taxon>Bacteria</taxon>
        <taxon>Pseudomonadati</taxon>
        <taxon>Pseudomonadota</taxon>
        <taxon>Gammaproteobacteria</taxon>
        <taxon>Enterobacterales</taxon>
        <taxon>Morganellaceae</taxon>
        <taxon>Photorhabdus</taxon>
    </lineage>
</organism>
<dbReference type="EMBL" id="AXDT01000264">
    <property type="protein sequence ID" value="ERT10826.1"/>
    <property type="molecule type" value="Genomic_DNA"/>
</dbReference>
<dbReference type="AlphaFoldDB" id="U7QWI2"/>
<accession>U7QWI2</accession>